<feature type="region of interest" description="Disordered" evidence="1">
    <location>
        <begin position="1"/>
        <end position="34"/>
    </location>
</feature>
<dbReference type="AlphaFoldDB" id="A0A1X2GWZ3"/>
<feature type="compositionally biased region" description="Polar residues" evidence="1">
    <location>
        <begin position="520"/>
        <end position="529"/>
    </location>
</feature>
<reference evidence="2 3" key="1">
    <citation type="submission" date="2016-07" db="EMBL/GenBank/DDBJ databases">
        <title>Pervasive Adenine N6-methylation of Active Genes in Fungi.</title>
        <authorList>
            <consortium name="DOE Joint Genome Institute"/>
            <person name="Mondo S.J."/>
            <person name="Dannebaum R.O."/>
            <person name="Kuo R.C."/>
            <person name="Labutti K."/>
            <person name="Haridas S."/>
            <person name="Kuo A."/>
            <person name="Salamov A."/>
            <person name="Ahrendt S.R."/>
            <person name="Lipzen A."/>
            <person name="Sullivan W."/>
            <person name="Andreopoulos W.B."/>
            <person name="Clum A."/>
            <person name="Lindquist E."/>
            <person name="Daum C."/>
            <person name="Ramamoorthy G.K."/>
            <person name="Gryganskyi A."/>
            <person name="Culley D."/>
            <person name="Magnuson J.K."/>
            <person name="James T.Y."/>
            <person name="O'Malley M.A."/>
            <person name="Stajich J.E."/>
            <person name="Spatafora J.W."/>
            <person name="Visel A."/>
            <person name="Grigoriev I.V."/>
        </authorList>
    </citation>
    <scope>NUCLEOTIDE SEQUENCE [LARGE SCALE GENOMIC DNA]</scope>
    <source>
        <strain evidence="2 3">NRRL 3301</strain>
    </source>
</reference>
<comment type="caution">
    <text evidence="2">The sequence shown here is derived from an EMBL/GenBank/DDBJ whole genome shotgun (WGS) entry which is preliminary data.</text>
</comment>
<protein>
    <recommendedName>
        <fullName evidence="4">WHIM1 domain-containing protein</fullName>
    </recommendedName>
</protein>
<keyword evidence="3" id="KW-1185">Reference proteome</keyword>
<feature type="compositionally biased region" description="Polar residues" evidence="1">
    <location>
        <begin position="550"/>
        <end position="563"/>
    </location>
</feature>
<feature type="compositionally biased region" description="Basic residues" evidence="1">
    <location>
        <begin position="1"/>
        <end position="11"/>
    </location>
</feature>
<accession>A0A1X2GWZ3</accession>
<evidence type="ECO:0008006" key="4">
    <source>
        <dbReference type="Google" id="ProtNLM"/>
    </source>
</evidence>
<feature type="region of interest" description="Disordered" evidence="1">
    <location>
        <begin position="598"/>
        <end position="617"/>
    </location>
</feature>
<dbReference type="PANTHER" id="PTHR14296">
    <property type="entry name" value="REMODELING AND SPACING FACTOR 1"/>
    <property type="match status" value="1"/>
</dbReference>
<name>A0A1X2GWZ3_9FUNG</name>
<feature type="region of interest" description="Disordered" evidence="1">
    <location>
        <begin position="445"/>
        <end position="534"/>
    </location>
</feature>
<dbReference type="GO" id="GO:0031213">
    <property type="term" value="C:RSF complex"/>
    <property type="evidence" value="ECO:0007669"/>
    <property type="project" value="InterPro"/>
</dbReference>
<dbReference type="OrthoDB" id="303107at2759"/>
<feature type="region of interest" description="Disordered" evidence="1">
    <location>
        <begin position="546"/>
        <end position="592"/>
    </location>
</feature>
<proteinExistence type="predicted"/>
<evidence type="ECO:0000256" key="1">
    <source>
        <dbReference type="SAM" id="MobiDB-lite"/>
    </source>
</evidence>
<gene>
    <name evidence="2" type="ORF">DM01DRAFT_1330706</name>
</gene>
<dbReference type="PANTHER" id="PTHR14296:SF3">
    <property type="entry name" value="DIKAR, ISOFORM F"/>
    <property type="match status" value="1"/>
</dbReference>
<evidence type="ECO:0000313" key="3">
    <source>
        <dbReference type="Proteomes" id="UP000242146"/>
    </source>
</evidence>
<organism evidence="2 3">
    <name type="scientific">Hesseltinella vesiculosa</name>
    <dbReference type="NCBI Taxonomy" id="101127"/>
    <lineage>
        <taxon>Eukaryota</taxon>
        <taxon>Fungi</taxon>
        <taxon>Fungi incertae sedis</taxon>
        <taxon>Mucoromycota</taxon>
        <taxon>Mucoromycotina</taxon>
        <taxon>Mucoromycetes</taxon>
        <taxon>Mucorales</taxon>
        <taxon>Cunninghamellaceae</taxon>
        <taxon>Hesseltinella</taxon>
    </lineage>
</organism>
<dbReference type="Proteomes" id="UP000242146">
    <property type="component" value="Unassembled WGS sequence"/>
</dbReference>
<dbReference type="InterPro" id="IPR028938">
    <property type="entry name" value="Rsf1-like"/>
</dbReference>
<feature type="compositionally biased region" description="Polar residues" evidence="1">
    <location>
        <begin position="445"/>
        <end position="473"/>
    </location>
</feature>
<feature type="compositionally biased region" description="Basic and acidic residues" evidence="1">
    <location>
        <begin position="606"/>
        <end position="615"/>
    </location>
</feature>
<dbReference type="EMBL" id="MCGT01000001">
    <property type="protein sequence ID" value="ORX62576.1"/>
    <property type="molecule type" value="Genomic_DNA"/>
</dbReference>
<sequence length="760" mass="86704">MPSARPGRRAKTAVATYAPEKPTAAPQPKQLRQPANKVNVSDTSDPIDIVHASWRFIHVYLFLRHFQKQLNLPAVKLSKLESLFIGPPVTDASTDSPSTEPSATDPSAVDADLQKQWAKLLIPLLACVYADDRGHINESNYQQKLYKFYFNHSLDTLVQQVLERQTVRFHMEQLTVVERLFAMQDLIDHVFDTGHGAYWRNEVEADTMRHRPLGKDSDGWTYWLISDLRLYREIPGATKKENDDYTFELLASDVEQWEAYMTKWSKSKKPAEKFLSEQLGIVGAVAVERLIARKAAQEREAARLERARLYEITPKKRSRRIEVKSEADEQRRAVEDHAQNELEMEAARLAQERFDRDAELERDRKDMSIAESKLRELVRQFIGDKIHERIKNLDPSDVKELNRWQQISSRLKKSPTFEDIVDKFKDWVLLLHNDALLTVEFPLDTSSSQNPPDIFSTASDNGQQSEDQTSNLDAQGGHTVVHQPEDNITTPHQLPVGEPSLSIPLPTMPHIHTHTHNDQSDLPIQNGQPMSDELPQVQPRLESKPLTTPMHETSQPPTQSPASQLPGLPIESTVTSASPALPIDPNHTADAKPVSWSFQGLAPKSPAHDHDDKQSKAPIKVKARVGRARKFKLPKLYKRDLHLPFSHILHFTGPATESGLADPTVRFMLYAMVTNLRQLESVQKFEKRPDRRKRKKTLPPLPPFYTIQRDLLLDAYKDKGGFQQWLTDMDEAMNKIDPFWVEVKRHAYSLFGTVFAPKSS</sequence>
<evidence type="ECO:0000313" key="2">
    <source>
        <dbReference type="EMBL" id="ORX62576.1"/>
    </source>
</evidence>
<dbReference type="GO" id="GO:0006355">
    <property type="term" value="P:regulation of DNA-templated transcription"/>
    <property type="evidence" value="ECO:0007669"/>
    <property type="project" value="InterPro"/>
</dbReference>
<dbReference type="STRING" id="101127.A0A1X2GWZ3"/>